<reference evidence="1" key="1">
    <citation type="submission" date="2014-09" db="EMBL/GenBank/DDBJ databases">
        <authorList>
            <person name="Magalhaes I.L.F."/>
            <person name="Oliveira U."/>
            <person name="Santos F.R."/>
            <person name="Vidigal T.H.D.A."/>
            <person name="Brescovit A.D."/>
            <person name="Santos A.J."/>
        </authorList>
    </citation>
    <scope>NUCLEOTIDE SEQUENCE</scope>
    <source>
        <tissue evidence="1">Shoot tissue taken approximately 20 cm above the soil surface</tissue>
    </source>
</reference>
<protein>
    <submittedName>
        <fullName evidence="1">Uncharacterized protein</fullName>
    </submittedName>
</protein>
<dbReference type="AlphaFoldDB" id="A0A0A9EL48"/>
<reference evidence="1" key="2">
    <citation type="journal article" date="2015" name="Data Brief">
        <title>Shoot transcriptome of the giant reed, Arundo donax.</title>
        <authorList>
            <person name="Barrero R.A."/>
            <person name="Guerrero F.D."/>
            <person name="Moolhuijzen P."/>
            <person name="Goolsby J.A."/>
            <person name="Tidwell J."/>
            <person name="Bellgard S.E."/>
            <person name="Bellgard M.I."/>
        </authorList>
    </citation>
    <scope>NUCLEOTIDE SEQUENCE</scope>
    <source>
        <tissue evidence="1">Shoot tissue taken approximately 20 cm above the soil surface</tissue>
    </source>
</reference>
<sequence length="28" mass="3303">MCSIYYVYIMKIGSSGIHLQHKRCEDKV</sequence>
<organism evidence="1">
    <name type="scientific">Arundo donax</name>
    <name type="common">Giant reed</name>
    <name type="synonym">Donax arundinaceus</name>
    <dbReference type="NCBI Taxonomy" id="35708"/>
    <lineage>
        <taxon>Eukaryota</taxon>
        <taxon>Viridiplantae</taxon>
        <taxon>Streptophyta</taxon>
        <taxon>Embryophyta</taxon>
        <taxon>Tracheophyta</taxon>
        <taxon>Spermatophyta</taxon>
        <taxon>Magnoliopsida</taxon>
        <taxon>Liliopsida</taxon>
        <taxon>Poales</taxon>
        <taxon>Poaceae</taxon>
        <taxon>PACMAD clade</taxon>
        <taxon>Arundinoideae</taxon>
        <taxon>Arundineae</taxon>
        <taxon>Arundo</taxon>
    </lineage>
</organism>
<accession>A0A0A9EL48</accession>
<evidence type="ECO:0000313" key="1">
    <source>
        <dbReference type="EMBL" id="JAE01465.1"/>
    </source>
</evidence>
<proteinExistence type="predicted"/>
<name>A0A0A9EL48_ARUDO</name>
<dbReference type="EMBL" id="GBRH01196431">
    <property type="protein sequence ID" value="JAE01465.1"/>
    <property type="molecule type" value="Transcribed_RNA"/>
</dbReference>